<dbReference type="Gene3D" id="2.40.128.270">
    <property type="match status" value="1"/>
</dbReference>
<reference evidence="3 4" key="1">
    <citation type="submission" date="2014-08" db="EMBL/GenBank/DDBJ databases">
        <title>Genomic and Phenotypic Diversity of Colwellia psychrerythraea strains from Disparate Marine Basins.</title>
        <authorList>
            <person name="Techtmann S.M."/>
            <person name="Stelling S.C."/>
            <person name="Utturkar S.M."/>
            <person name="Alshibli N."/>
            <person name="Harris A."/>
            <person name="Brown S.D."/>
            <person name="Hazen T.C."/>
        </authorList>
    </citation>
    <scope>NUCLEOTIDE SEQUENCE [LARGE SCALE GENOMIC DNA]</scope>
    <source>
        <strain evidence="3 4">GAB14E</strain>
    </source>
</reference>
<feature type="chain" id="PRO_5001948706" description="DUF306 domain-containing protein" evidence="1">
    <location>
        <begin position="23"/>
        <end position="143"/>
    </location>
</feature>
<organism evidence="3 4">
    <name type="scientific">Colwellia psychrerythraea</name>
    <name type="common">Vibrio psychroerythus</name>
    <dbReference type="NCBI Taxonomy" id="28229"/>
    <lineage>
        <taxon>Bacteria</taxon>
        <taxon>Pseudomonadati</taxon>
        <taxon>Pseudomonadota</taxon>
        <taxon>Gammaproteobacteria</taxon>
        <taxon>Alteromonadales</taxon>
        <taxon>Colwelliaceae</taxon>
        <taxon>Colwellia</taxon>
    </lineage>
</organism>
<proteinExistence type="predicted"/>
<dbReference type="PANTHER" id="PTHR35535:SF1">
    <property type="entry name" value="HEAT SHOCK PROTEIN HSLJ"/>
    <property type="match status" value="1"/>
</dbReference>
<dbReference type="PANTHER" id="PTHR35535">
    <property type="entry name" value="HEAT SHOCK PROTEIN HSLJ"/>
    <property type="match status" value="1"/>
</dbReference>
<dbReference type="EMBL" id="JQEC01000071">
    <property type="protein sequence ID" value="KGJ87739.1"/>
    <property type="molecule type" value="Genomic_DNA"/>
</dbReference>
<dbReference type="RefSeq" id="WP_033084318.1">
    <property type="nucleotide sequence ID" value="NZ_JQEC01000071.1"/>
</dbReference>
<dbReference type="InterPro" id="IPR038670">
    <property type="entry name" value="HslJ-like_sf"/>
</dbReference>
<dbReference type="OrthoDB" id="5348860at2"/>
<feature type="signal peptide" evidence="1">
    <location>
        <begin position="1"/>
        <end position="22"/>
    </location>
</feature>
<evidence type="ECO:0000259" key="2">
    <source>
        <dbReference type="Pfam" id="PF03724"/>
    </source>
</evidence>
<dbReference type="PATRIC" id="fig|28229.3.peg.4398"/>
<gene>
    <name evidence="3" type="ORF">GAB14E_4417</name>
</gene>
<evidence type="ECO:0000313" key="3">
    <source>
        <dbReference type="EMBL" id="KGJ87739.1"/>
    </source>
</evidence>
<dbReference type="AlphaFoldDB" id="A0A099KAJ6"/>
<dbReference type="InterPro" id="IPR005184">
    <property type="entry name" value="DUF306_Meta_HslJ"/>
</dbReference>
<accession>A0A099KAJ6</accession>
<protein>
    <recommendedName>
        <fullName evidence="2">DUF306 domain-containing protein</fullName>
    </recommendedName>
</protein>
<comment type="caution">
    <text evidence="3">The sequence shown here is derived from an EMBL/GenBank/DDBJ whole genome shotgun (WGS) entry which is preliminary data.</text>
</comment>
<evidence type="ECO:0000256" key="1">
    <source>
        <dbReference type="SAM" id="SignalP"/>
    </source>
</evidence>
<keyword evidence="1" id="KW-0732">Signal</keyword>
<dbReference type="InterPro" id="IPR053147">
    <property type="entry name" value="Hsp_HslJ-like"/>
</dbReference>
<evidence type="ECO:0000313" key="4">
    <source>
        <dbReference type="Proteomes" id="UP000029868"/>
    </source>
</evidence>
<sequence length="143" mass="15639">MNNTINIKRLTLILALSTQLIACNSSTTLPTPETLSGSWLVQSIKNKPVISQSSARLTFDQKNKLSGSASCNNISTSYSLQNNSISIGPIATTRKMCLPALMQQESLLLQALGKVKRFQLNNDQLSMYDHQGSLQIKATKTKP</sequence>
<feature type="domain" description="DUF306" evidence="2">
    <location>
        <begin position="34"/>
        <end position="132"/>
    </location>
</feature>
<dbReference type="Proteomes" id="UP000029868">
    <property type="component" value="Unassembled WGS sequence"/>
</dbReference>
<dbReference type="Pfam" id="PF03724">
    <property type="entry name" value="META"/>
    <property type="match status" value="1"/>
</dbReference>
<name>A0A099KAJ6_COLPS</name>